<dbReference type="InterPro" id="IPR006311">
    <property type="entry name" value="TAT_signal"/>
</dbReference>
<protein>
    <submittedName>
        <fullName evidence="1">Uncharacterized protein</fullName>
    </submittedName>
</protein>
<reference evidence="1 2" key="1">
    <citation type="submission" date="2018-11" db="EMBL/GenBank/DDBJ databases">
        <title>Genomes From Bacteria Associated with the Canine Oral Cavity: a Test Case for Automated Genome-Based Taxonomic Assignment.</title>
        <authorList>
            <person name="Coil D.A."/>
            <person name="Jospin G."/>
            <person name="Darling A.E."/>
            <person name="Wallis C."/>
            <person name="Davis I.J."/>
            <person name="Harris S."/>
            <person name="Eisen J.A."/>
            <person name="Holcombe L.J."/>
            <person name="O'Flynn C."/>
        </authorList>
    </citation>
    <scope>NUCLEOTIDE SEQUENCE [LARGE SCALE GENOMIC DNA]</scope>
    <source>
        <strain evidence="1 2">OH887_COT-365</strain>
    </source>
</reference>
<evidence type="ECO:0000313" key="2">
    <source>
        <dbReference type="Proteomes" id="UP000280819"/>
    </source>
</evidence>
<name>A0A3P1T643_9ACTN</name>
<sequence length="470" mass="50787">MTTARPLLPRRRFLTTLALAGTALTGLSGCSWLGWGSSDPAGRLPWGFEKKSAWPGAKADVVMTGIRNQYLTAAMVIPELRHIFRDGWTPVVVDVTGPTTRAVSLTEDGSWTTVKVTPQSPDGHGDSPGTARTVLFPGPAVMDDTHAYVTMGVVPLERPDQDITEVLEKGSALVLLKIHLADGAVVGSVTLGERCRTGEKLHEELQLSFNEDRTALLVAHDNRLTDGADWLGLRVSAGTLGVEFDAHSLLRHQRDPIVTPLGQAIAVHTGANQARLVVFLTNGETLQKPDRRVGRVMGGWSYETTGTRGGETHVMRNVLTGQEKSLPAHLGGTSLPYPSWPSVFIDPLVSVRDLSGMPLTIHQPDSDTPTRTVTLKSYGDLLSAGFHQGALYLWHRETDAQQKTKNLLVIQPLGSDQELPLEWSADAPLNDVHVTAWGVLDADTIKGPRFYRATQWLPGAATPSPTSSPS</sequence>
<dbReference type="AlphaFoldDB" id="A0A3P1T643"/>
<dbReference type="RefSeq" id="WP_124845151.1">
    <property type="nucleotide sequence ID" value="NZ_RQZG01000012.1"/>
</dbReference>
<evidence type="ECO:0000313" key="1">
    <source>
        <dbReference type="EMBL" id="RRD04296.1"/>
    </source>
</evidence>
<dbReference type="Proteomes" id="UP000280819">
    <property type="component" value="Unassembled WGS sequence"/>
</dbReference>
<accession>A0A3P1T643</accession>
<gene>
    <name evidence="1" type="ORF">EII34_10710</name>
</gene>
<dbReference type="PROSITE" id="PS51257">
    <property type="entry name" value="PROKAR_LIPOPROTEIN"/>
    <property type="match status" value="1"/>
</dbReference>
<dbReference type="EMBL" id="RQZG01000012">
    <property type="protein sequence ID" value="RRD04296.1"/>
    <property type="molecule type" value="Genomic_DNA"/>
</dbReference>
<dbReference type="OrthoDB" id="3730812at2"/>
<organism evidence="1 2">
    <name type="scientific">Arachnia propionica</name>
    <dbReference type="NCBI Taxonomy" id="1750"/>
    <lineage>
        <taxon>Bacteria</taxon>
        <taxon>Bacillati</taxon>
        <taxon>Actinomycetota</taxon>
        <taxon>Actinomycetes</taxon>
        <taxon>Propionibacteriales</taxon>
        <taxon>Propionibacteriaceae</taxon>
        <taxon>Arachnia</taxon>
    </lineage>
</organism>
<dbReference type="PROSITE" id="PS51318">
    <property type="entry name" value="TAT"/>
    <property type="match status" value="1"/>
</dbReference>
<proteinExistence type="predicted"/>
<comment type="caution">
    <text evidence="1">The sequence shown here is derived from an EMBL/GenBank/DDBJ whole genome shotgun (WGS) entry which is preliminary data.</text>
</comment>